<evidence type="ECO:0000313" key="3">
    <source>
        <dbReference type="Proteomes" id="UP000596387"/>
    </source>
</evidence>
<dbReference type="RefSeq" id="WP_031322015.1">
    <property type="nucleotide sequence ID" value="NZ_CP047170.1"/>
</dbReference>
<gene>
    <name evidence="2" type="ORF">GQA70_23040</name>
</gene>
<keyword evidence="3" id="KW-1185">Reference proteome</keyword>
<feature type="domain" description="Carboxymuconolactone decarboxylase-like" evidence="1">
    <location>
        <begin position="12"/>
        <end position="93"/>
    </location>
</feature>
<dbReference type="InterPro" id="IPR029032">
    <property type="entry name" value="AhpD-like"/>
</dbReference>
<dbReference type="Pfam" id="PF02627">
    <property type="entry name" value="CMD"/>
    <property type="match status" value="1"/>
</dbReference>
<dbReference type="EMBL" id="CP047170">
    <property type="protein sequence ID" value="QRF69218.1"/>
    <property type="molecule type" value="Genomic_DNA"/>
</dbReference>
<reference evidence="2 3" key="1">
    <citation type="submission" date="2019-12" db="EMBL/GenBank/DDBJ databases">
        <title>Complete Genome Sequence of a Quorum-Sensing Bacterium,Rhodobacteraceae bacterium C31, Isolated from a marine microalgae symbiotic bacteria.</title>
        <authorList>
            <person name="Zhang Y."/>
        </authorList>
    </citation>
    <scope>NUCLEOTIDE SEQUENCE [LARGE SCALE GENOMIC DNA]</scope>
    <source>
        <strain evidence="2 3">C31</strain>
        <plasmid evidence="2 3">p-SCP4</plasmid>
    </source>
</reference>
<dbReference type="PANTHER" id="PTHR34846:SF10">
    <property type="entry name" value="CYTOPLASMIC PROTEIN"/>
    <property type="match status" value="1"/>
</dbReference>
<protein>
    <submittedName>
        <fullName evidence="2">Carboxymuconolactone decarboxylase family protein</fullName>
    </submittedName>
</protein>
<dbReference type="InterPro" id="IPR004675">
    <property type="entry name" value="AhpD_core"/>
</dbReference>
<keyword evidence="2" id="KW-0614">Plasmid</keyword>
<organism evidence="2 3">
    <name type="scientific">Ponticoccus alexandrii</name>
    <dbReference type="NCBI Taxonomy" id="1943633"/>
    <lineage>
        <taxon>Bacteria</taxon>
        <taxon>Pseudomonadati</taxon>
        <taxon>Pseudomonadota</taxon>
        <taxon>Alphaproteobacteria</taxon>
        <taxon>Rhodobacterales</taxon>
        <taxon>Roseobacteraceae</taxon>
        <taxon>Ponticoccus</taxon>
    </lineage>
</organism>
<name>A0ABX7FHS4_9RHOB</name>
<dbReference type="Proteomes" id="UP000596387">
    <property type="component" value="Plasmid p-SCP4"/>
</dbReference>
<dbReference type="NCBIfam" id="TIGR00778">
    <property type="entry name" value="ahpD_dom"/>
    <property type="match status" value="1"/>
</dbReference>
<evidence type="ECO:0000313" key="2">
    <source>
        <dbReference type="EMBL" id="QRF69218.1"/>
    </source>
</evidence>
<accession>A0ABX7FHS4</accession>
<evidence type="ECO:0000259" key="1">
    <source>
        <dbReference type="Pfam" id="PF02627"/>
    </source>
</evidence>
<proteinExistence type="predicted"/>
<dbReference type="InterPro" id="IPR003779">
    <property type="entry name" value="CMD-like"/>
</dbReference>
<dbReference type="PANTHER" id="PTHR34846">
    <property type="entry name" value="4-CARBOXYMUCONOLACTONE DECARBOXYLASE FAMILY PROTEIN (AFU_ORTHOLOGUE AFUA_6G11590)"/>
    <property type="match status" value="1"/>
</dbReference>
<sequence length="150" mass="16399">MTPRMNIAAEAPALYRTIRAMDGQIMESGLDPALLHLVKLRASQINGCAFCVDMHVQEALEIGVPAQKLHLVAVWRESPIFTAKERAALRWTESLTHISATGAPDGDYEAVRAEFSKAELAVLTVAIGAINMLNRMGVAARLQHPNRERG</sequence>
<geneLocation type="plasmid" evidence="2 3">
    <name>p-SCP4</name>
</geneLocation>
<dbReference type="Gene3D" id="1.20.1290.10">
    <property type="entry name" value="AhpD-like"/>
    <property type="match status" value="1"/>
</dbReference>
<dbReference type="SUPFAM" id="SSF69118">
    <property type="entry name" value="AhpD-like"/>
    <property type="match status" value="1"/>
</dbReference>